<reference evidence="2" key="2">
    <citation type="journal article" date="2014" name="Int. J. Syst. Evol. Microbiol.">
        <title>Complete genome sequence of Corynebacterium casei LMG S-19264T (=DSM 44701T), isolated from a smear-ripened cheese.</title>
        <authorList>
            <consortium name="US DOE Joint Genome Institute (JGI-PGF)"/>
            <person name="Walter F."/>
            <person name="Albersmeier A."/>
            <person name="Kalinowski J."/>
            <person name="Ruckert C."/>
        </authorList>
    </citation>
    <scope>NUCLEOTIDE SEQUENCE</scope>
    <source>
        <strain evidence="2">CGMCC 1.8885</strain>
    </source>
</reference>
<dbReference type="EMBL" id="BMMA01000075">
    <property type="protein sequence ID" value="GGI95137.1"/>
    <property type="molecule type" value="Genomic_DNA"/>
</dbReference>
<dbReference type="RefSeq" id="WP_264149127.1">
    <property type="nucleotide sequence ID" value="NZ_BMLZ01000100.1"/>
</dbReference>
<evidence type="ECO:0000313" key="4">
    <source>
        <dbReference type="Proteomes" id="UP000652720"/>
    </source>
</evidence>
<dbReference type="EMBL" id="BMLZ01000100">
    <property type="protein sequence ID" value="GGI69594.1"/>
    <property type="molecule type" value="Genomic_DNA"/>
</dbReference>
<name>A0AAV4KAR0_9DEIO</name>
<reference evidence="3" key="3">
    <citation type="journal article" date="2019" name="Int. J. Syst. Evol. Microbiol.">
        <title>The Global Catalogue of Microorganisms (GCM) 10K type strain sequencing project: providing services to taxonomists for standard genome sequencing and annotation.</title>
        <authorList>
            <consortium name="The Broad Institute Genomics Platform"/>
            <consortium name="The Broad Institute Genome Sequencing Center for Infectious Disease"/>
            <person name="Wu L."/>
            <person name="Ma J."/>
        </authorList>
    </citation>
    <scope>NUCLEOTIDE SEQUENCE [LARGE SCALE GENOMIC DNA]</scope>
    <source>
        <strain evidence="3">CGMCC 1.8884</strain>
    </source>
</reference>
<organism evidence="2 4">
    <name type="scientific">Deinococcus wulumuqiensis</name>
    <dbReference type="NCBI Taxonomy" id="980427"/>
    <lineage>
        <taxon>Bacteria</taxon>
        <taxon>Thermotogati</taxon>
        <taxon>Deinococcota</taxon>
        <taxon>Deinococci</taxon>
        <taxon>Deinococcales</taxon>
        <taxon>Deinococcaceae</taxon>
        <taxon>Deinococcus</taxon>
    </lineage>
</organism>
<keyword evidence="3" id="KW-1185">Reference proteome</keyword>
<gene>
    <name evidence="1" type="ORF">GCM10008021_32140</name>
    <name evidence="2" type="ORF">GCM10010914_32030</name>
</gene>
<reference evidence="1" key="1">
    <citation type="journal article" date="2014" name="Int. J. Syst. Evol. Microbiol.">
        <title>Complete genome of a new Firmicutes species belonging to the dominant human colonic microbiota ('Ruminococcus bicirculans') reveals two chromosomes and a selective capacity to utilize plant glucans.</title>
        <authorList>
            <consortium name="NISC Comparative Sequencing Program"/>
            <person name="Wegmann U."/>
            <person name="Louis P."/>
            <person name="Goesmann A."/>
            <person name="Henrissat B."/>
            <person name="Duncan S.H."/>
            <person name="Flint H.J."/>
        </authorList>
    </citation>
    <scope>NUCLEOTIDE SEQUENCE</scope>
    <source>
        <strain evidence="1">CGMCC 1.8884</strain>
    </source>
</reference>
<dbReference type="GeneID" id="79719355"/>
<evidence type="ECO:0000313" key="1">
    <source>
        <dbReference type="EMBL" id="GGI69594.1"/>
    </source>
</evidence>
<accession>A0AAV4KAR0</accession>
<dbReference type="Proteomes" id="UP000630135">
    <property type="component" value="Unassembled WGS sequence"/>
</dbReference>
<comment type="caution">
    <text evidence="2">The sequence shown here is derived from an EMBL/GenBank/DDBJ whole genome shotgun (WGS) entry which is preliminary data.</text>
</comment>
<proteinExistence type="predicted"/>
<dbReference type="AlphaFoldDB" id="A0AAV4KAR0"/>
<dbReference type="Proteomes" id="UP000652720">
    <property type="component" value="Unassembled WGS sequence"/>
</dbReference>
<protein>
    <submittedName>
        <fullName evidence="2">Uncharacterized protein</fullName>
    </submittedName>
</protein>
<reference evidence="2" key="4">
    <citation type="submission" date="2023-08" db="EMBL/GenBank/DDBJ databases">
        <authorList>
            <person name="Sun Q."/>
            <person name="Zhou Y."/>
        </authorList>
    </citation>
    <scope>NUCLEOTIDE SEQUENCE</scope>
    <source>
        <strain evidence="1">CGMCC 1.8884</strain>
        <strain evidence="2">CGMCC 1.8885</strain>
    </source>
</reference>
<sequence length="40" mass="4627">MTDDKRQVIRDYALALESHGQKDKGPIKNGAAYTQWFVQF</sequence>
<evidence type="ECO:0000313" key="2">
    <source>
        <dbReference type="EMBL" id="GGI95137.1"/>
    </source>
</evidence>
<evidence type="ECO:0000313" key="3">
    <source>
        <dbReference type="Proteomes" id="UP000630135"/>
    </source>
</evidence>